<sequence length="219" mass="25675">MPINANYLKRKYVHVEFETLPSYYSVIIIRNQKLVDNSKSKYQERNGEPISYNKISRLKLNDFMISIGTVFGNLSGISNGYIYYNSPEDINKGCKYSLYFIEEADGSCRIDFLELPEEHSNKDIMEQQNITPDKTKAFLDSQLAFQYLDHHPLQKENKYVQQKMKWTEANHTELVKSIQHRKTDVFDEYYQVPKIVFKGSKVPLITDRESSFIGVVEFL</sequence>
<keyword evidence="2" id="KW-1185">Reference proteome</keyword>
<dbReference type="EMBL" id="FQNF01000014">
    <property type="protein sequence ID" value="SGZ38950.1"/>
    <property type="molecule type" value="Genomic_DNA"/>
</dbReference>
<dbReference type="AlphaFoldDB" id="A0A1L0FH96"/>
<proteinExistence type="predicted"/>
<evidence type="ECO:0000313" key="1">
    <source>
        <dbReference type="EMBL" id="SGZ38950.1"/>
    </source>
</evidence>
<accession>A0A1L0FH96</accession>
<evidence type="ECO:0000313" key="2">
    <source>
        <dbReference type="Proteomes" id="UP000183365"/>
    </source>
</evidence>
<protein>
    <submittedName>
        <fullName evidence="1">Uncharacterized protein</fullName>
    </submittedName>
</protein>
<name>A0A1L0FH96_9ASCO</name>
<reference evidence="2" key="1">
    <citation type="submission" date="2016-11" db="EMBL/GenBank/DDBJ databases">
        <authorList>
            <person name="Guldener U."/>
        </authorList>
    </citation>
    <scope>NUCLEOTIDE SEQUENCE [LARGE SCALE GENOMIC DNA]</scope>
</reference>
<dbReference type="OrthoDB" id="3970940at2759"/>
<gene>
    <name evidence="1" type="ORF">HGUI_01150</name>
</gene>
<dbReference type="Proteomes" id="UP000183365">
    <property type="component" value="Unassembled WGS sequence"/>
</dbReference>
<organism evidence="1 2">
    <name type="scientific">Hanseniaspora guilliermondii</name>
    <dbReference type="NCBI Taxonomy" id="56406"/>
    <lineage>
        <taxon>Eukaryota</taxon>
        <taxon>Fungi</taxon>
        <taxon>Dikarya</taxon>
        <taxon>Ascomycota</taxon>
        <taxon>Saccharomycotina</taxon>
        <taxon>Saccharomycetes</taxon>
        <taxon>Saccharomycodales</taxon>
        <taxon>Saccharomycodaceae</taxon>
        <taxon>Hanseniaspora</taxon>
    </lineage>
</organism>
<dbReference type="VEuPathDB" id="FungiDB:HGUI_01150"/>